<gene>
    <name evidence="11" type="ORF">HCU67_12185</name>
</gene>
<feature type="domain" description="PDZ" evidence="10">
    <location>
        <begin position="778"/>
        <end position="832"/>
    </location>
</feature>
<proteinExistence type="inferred from homology"/>
<evidence type="ECO:0000256" key="1">
    <source>
        <dbReference type="ARBA" id="ARBA00004496"/>
    </source>
</evidence>
<dbReference type="Pfam" id="PF26549">
    <property type="entry name" value="Tricorn_N"/>
    <property type="match status" value="1"/>
</dbReference>
<dbReference type="Pfam" id="PF14684">
    <property type="entry name" value="Tricorn_C1"/>
    <property type="match status" value="1"/>
</dbReference>
<dbReference type="Pfam" id="PF03572">
    <property type="entry name" value="Peptidase_S41"/>
    <property type="match status" value="1"/>
</dbReference>
<evidence type="ECO:0000256" key="9">
    <source>
        <dbReference type="SAM" id="SignalP"/>
    </source>
</evidence>
<dbReference type="InterPro" id="IPR011042">
    <property type="entry name" value="6-blade_b-propeller_TolB-like"/>
</dbReference>
<organism evidence="11 12">
    <name type="scientific">Croceivirga thetidis</name>
    <dbReference type="NCBI Taxonomy" id="2721623"/>
    <lineage>
        <taxon>Bacteria</taxon>
        <taxon>Pseudomonadati</taxon>
        <taxon>Bacteroidota</taxon>
        <taxon>Flavobacteriia</taxon>
        <taxon>Flavobacteriales</taxon>
        <taxon>Flavobacteriaceae</taxon>
        <taxon>Croceivirga</taxon>
    </lineage>
</organism>
<dbReference type="PANTHER" id="PTHR43253:SF1">
    <property type="entry name" value="TRICORN PROTEASE HOMOLOG 2-RELATED"/>
    <property type="match status" value="1"/>
</dbReference>
<dbReference type="Gene3D" id="3.30.750.44">
    <property type="match status" value="1"/>
</dbReference>
<feature type="signal peptide" evidence="9">
    <location>
        <begin position="1"/>
        <end position="25"/>
    </location>
</feature>
<dbReference type="SUPFAM" id="SSF52096">
    <property type="entry name" value="ClpP/crotonase"/>
    <property type="match status" value="1"/>
</dbReference>
<reference evidence="11 12" key="1">
    <citation type="submission" date="2020-04" db="EMBL/GenBank/DDBJ databases">
        <authorList>
            <person name="Yoon J."/>
        </authorList>
    </citation>
    <scope>NUCLEOTIDE SEQUENCE [LARGE SCALE GENOMIC DNA]</scope>
    <source>
        <strain evidence="11 12">DJ-13</strain>
    </source>
</reference>
<dbReference type="SUPFAM" id="SSF69304">
    <property type="entry name" value="Tricorn protease N-terminal domain"/>
    <property type="match status" value="2"/>
</dbReference>
<dbReference type="RefSeq" id="WP_168552888.1">
    <property type="nucleotide sequence ID" value="NZ_JAAWWL010000002.1"/>
</dbReference>
<keyword evidence="3 7" id="KW-0963">Cytoplasm</keyword>
<keyword evidence="9" id="KW-0732">Signal</keyword>
<dbReference type="Gene3D" id="2.120.10.60">
    <property type="entry name" value="Tricorn protease N-terminal domain"/>
    <property type="match status" value="2"/>
</dbReference>
<evidence type="ECO:0000313" key="11">
    <source>
        <dbReference type="EMBL" id="NKI32706.1"/>
    </source>
</evidence>
<comment type="subcellular location">
    <subcellularLocation>
        <location evidence="1 7">Cytoplasm</location>
    </subcellularLocation>
</comment>
<dbReference type="InterPro" id="IPR028204">
    <property type="entry name" value="Tricorn_C1"/>
</dbReference>
<dbReference type="PROSITE" id="PS50106">
    <property type="entry name" value="PDZ"/>
    <property type="match status" value="1"/>
</dbReference>
<keyword evidence="4 7" id="KW-0645">Protease</keyword>
<comment type="function">
    <text evidence="7">Degrades oligopeptides.</text>
</comment>
<dbReference type="InterPro" id="IPR029045">
    <property type="entry name" value="ClpP/crotonase-like_dom_sf"/>
</dbReference>
<dbReference type="Gene3D" id="2.120.10.30">
    <property type="entry name" value="TolB, C-terminal domain"/>
    <property type="match status" value="1"/>
</dbReference>
<evidence type="ECO:0000256" key="3">
    <source>
        <dbReference type="ARBA" id="ARBA00022490"/>
    </source>
</evidence>
<dbReference type="Proteomes" id="UP000718451">
    <property type="component" value="Unassembled WGS sequence"/>
</dbReference>
<dbReference type="EMBL" id="JAAWWL010000002">
    <property type="protein sequence ID" value="NKI32706.1"/>
    <property type="molecule type" value="Genomic_DNA"/>
</dbReference>
<dbReference type="Gene3D" id="3.90.226.10">
    <property type="entry name" value="2-enoyl-CoA Hydratase, Chain A, domain 1"/>
    <property type="match status" value="1"/>
</dbReference>
<evidence type="ECO:0000256" key="8">
    <source>
        <dbReference type="SAM" id="MobiDB-lite"/>
    </source>
</evidence>
<dbReference type="InterPro" id="IPR012393">
    <property type="entry name" value="Tricorn_protease"/>
</dbReference>
<dbReference type="CDD" id="cd07562">
    <property type="entry name" value="Peptidase_S41_TRI"/>
    <property type="match status" value="1"/>
</dbReference>
<feature type="chain" id="PRO_5045106797" description="Tricorn protease homolog" evidence="9">
    <location>
        <begin position="26"/>
        <end position="1079"/>
    </location>
</feature>
<name>A0ABX1GUJ0_9FLAO</name>
<keyword evidence="12" id="KW-1185">Reference proteome</keyword>
<dbReference type="PANTHER" id="PTHR43253">
    <property type="entry name" value="TRICORN PROTEASE HOMOLOG 2-RELATED"/>
    <property type="match status" value="1"/>
</dbReference>
<dbReference type="InterPro" id="IPR001478">
    <property type="entry name" value="PDZ"/>
</dbReference>
<comment type="caution">
    <text evidence="11">The sequence shown here is derived from an EMBL/GenBank/DDBJ whole genome shotgun (WGS) entry which is preliminary data.</text>
</comment>
<dbReference type="InterPro" id="IPR005151">
    <property type="entry name" value="Tail-specific_protease"/>
</dbReference>
<evidence type="ECO:0000259" key="10">
    <source>
        <dbReference type="PROSITE" id="PS50106"/>
    </source>
</evidence>
<keyword evidence="6 7" id="KW-0720">Serine protease</keyword>
<accession>A0ABX1GUJ0</accession>
<evidence type="ECO:0000256" key="4">
    <source>
        <dbReference type="ARBA" id="ARBA00022670"/>
    </source>
</evidence>
<evidence type="ECO:0000256" key="6">
    <source>
        <dbReference type="ARBA" id="ARBA00022825"/>
    </source>
</evidence>
<dbReference type="SUPFAM" id="SSF50156">
    <property type="entry name" value="PDZ domain-like"/>
    <property type="match status" value="1"/>
</dbReference>
<dbReference type="Pfam" id="PF26550">
    <property type="entry name" value="Tricorn_2nd"/>
    <property type="match status" value="1"/>
</dbReference>
<protein>
    <recommendedName>
        <fullName evidence="7">Tricorn protease homolog</fullName>
        <ecNumber evidence="7">3.4.21.-</ecNumber>
    </recommendedName>
</protein>
<feature type="region of interest" description="Disordered" evidence="8">
    <location>
        <begin position="570"/>
        <end position="593"/>
    </location>
</feature>
<dbReference type="Gene3D" id="2.30.42.10">
    <property type="match status" value="1"/>
</dbReference>
<sequence length="1079" mass="123074">MKGFFLFTMLSFTCFLTAQVNPQWARYPSISPDGSTIVFTYKGDLYRVPSSGGTATQLTFHKAHDHRAIWSNDSKYIAFASDRYGNFDIFKMEALGGEATRLTFHSNDEKPYTFSNDDKNVLFGAVRQDAVNHRQYPTRVQPELYEVPSNGGRVNQVLTVPTEDVQLSSDGSFLLYHDLKGYENEFRKHHVSAIARDIWQYNFELDKHVKLTSFKGEDRNPILSKDGKTVYYLSEESGSFNVHRFNLDNPEETQQLTSLKTHPVRSLSQGNGLMAFSYDGEIFTLKDGEEPKKVNILIRTQDGINSDEYVSINSGVREMVVSPNGKEIAFIARGEVFVTAVEGGLTKRLTNTPEQERFLQFTADGKAVAYASERDGRWQIFKTTKVRNEEPYFFAATLLKEELVLEKTVDCYLPEFSADGNLMAYIEDRRNLKVLNLKTKEEKTLLTPDELYHMRDGDKYFKWSPDSKWLAVSWRKTLSNGEILLISADGSRKENLTQSGYRDYFPKWFDDGKLLLWFSNRDGLKSYATSGRTQADVYGMFLTQECWDKFNMSKDDFELLKLLKESDTEKKGDKEDDSKKKKDKKDDKSEKKSNPIKFDWEDIRERKSRLTIHSSSLGDAVLSKDGEKLYYLARFEKNMNLWETELRTKKTKMLISIGARRASLRWDSKKENLFLLSDGRISKVDLSGASTKPIKMKSEMQLDTDAEREHMFEHVWLRTKGIFYHSNFHGIDWDMLRKEYEKYVPHLGNSYEFAEMVSELLGELNVSHAGGRYNGNISNGDATASLGIFMDYGHEGNGIKVAEVIKGGPLDKASFSIATGSIIEKVNGETISANTDVAKYFNRMAGEFTLLDVFDPNTQRRQQLTVKPITMQEENRLLYKRWVKINEKEVEEKSKGKLGYVHIPGMSDAPYRNIYDQMLGKYADKEAVIVDTRFNGGGDLVADLAMFFTGEPFISYETEDRRVGGEPTARWTKPTLAIFNESMYSDGHCFASGYTDLKIGKSVGMPVPGTCSFAGWESLPDGSRWGVVPVSAKNKAGEWMENNQTEPMIMVKNDPDVIDKGIDQQLERSIQELLAEVEE</sequence>
<evidence type="ECO:0000313" key="12">
    <source>
        <dbReference type="Proteomes" id="UP000718451"/>
    </source>
</evidence>
<evidence type="ECO:0000256" key="7">
    <source>
        <dbReference type="PIRNR" id="PIRNR036421"/>
    </source>
</evidence>
<keyword evidence="5 7" id="KW-0378">Hydrolase</keyword>
<evidence type="ECO:0000256" key="5">
    <source>
        <dbReference type="ARBA" id="ARBA00022801"/>
    </source>
</evidence>
<evidence type="ECO:0000256" key="2">
    <source>
        <dbReference type="ARBA" id="ARBA00008524"/>
    </source>
</evidence>
<dbReference type="InterPro" id="IPR036034">
    <property type="entry name" value="PDZ_sf"/>
</dbReference>
<dbReference type="PIRSF" id="PIRSF036421">
    <property type="entry name" value="Tricorn_protease"/>
    <property type="match status" value="1"/>
</dbReference>
<comment type="similarity">
    <text evidence="2 7">Belongs to the peptidase S41B family.</text>
</comment>
<dbReference type="EC" id="3.4.21.-" evidence="7"/>